<dbReference type="InterPro" id="IPR010026">
    <property type="entry name" value="Phage_holin_LL-H"/>
</dbReference>
<evidence type="ECO:0000313" key="3">
    <source>
        <dbReference type="Proteomes" id="UP000184442"/>
    </source>
</evidence>
<proteinExistence type="predicted"/>
<dbReference type="EMBL" id="FQZS01000005">
    <property type="protein sequence ID" value="SHI63535.1"/>
    <property type="molecule type" value="Genomic_DNA"/>
</dbReference>
<organism evidence="2 3">
    <name type="scientific">Lutispora thermophila DSM 19022</name>
    <dbReference type="NCBI Taxonomy" id="1122184"/>
    <lineage>
        <taxon>Bacteria</taxon>
        <taxon>Bacillati</taxon>
        <taxon>Bacillota</taxon>
        <taxon>Clostridia</taxon>
        <taxon>Lutisporales</taxon>
        <taxon>Lutisporaceae</taxon>
        <taxon>Lutispora</taxon>
    </lineage>
</organism>
<dbReference type="AlphaFoldDB" id="A0A1M6CR28"/>
<dbReference type="Proteomes" id="UP000184442">
    <property type="component" value="Unassembled WGS sequence"/>
</dbReference>
<sequence length="101" mass="11343">MNIDIIAKVIIPILGAIITYLIVPFIKQKTTKEQRGNIYNLVKIAVQAAEQMRDAGLINIPKKEYVIDYLNSKGINIGIQDLEVMIESAVQELYLAKKALE</sequence>
<feature type="transmembrane region" description="Helical" evidence="1">
    <location>
        <begin position="6"/>
        <end position="26"/>
    </location>
</feature>
<keyword evidence="1" id="KW-0812">Transmembrane</keyword>
<evidence type="ECO:0000313" key="2">
    <source>
        <dbReference type="EMBL" id="SHI63535.1"/>
    </source>
</evidence>
<keyword evidence="1" id="KW-0472">Membrane</keyword>
<dbReference type="Pfam" id="PF09682">
    <property type="entry name" value="Phage_holin_6_1"/>
    <property type="match status" value="1"/>
</dbReference>
<gene>
    <name evidence="2" type="ORF">SAMN02745176_00907</name>
</gene>
<reference evidence="2 3" key="1">
    <citation type="submission" date="2016-11" db="EMBL/GenBank/DDBJ databases">
        <authorList>
            <person name="Jaros S."/>
            <person name="Januszkiewicz K."/>
            <person name="Wedrychowicz H."/>
        </authorList>
    </citation>
    <scope>NUCLEOTIDE SEQUENCE [LARGE SCALE GENOMIC DNA]</scope>
    <source>
        <strain evidence="2 3">DSM 19022</strain>
    </source>
</reference>
<keyword evidence="1" id="KW-1133">Transmembrane helix</keyword>
<accession>A0A1M6CR28</accession>
<evidence type="ECO:0000256" key="1">
    <source>
        <dbReference type="SAM" id="Phobius"/>
    </source>
</evidence>
<dbReference type="STRING" id="1122184.SAMN02745176_00907"/>
<keyword evidence="3" id="KW-1185">Reference proteome</keyword>
<name>A0A1M6CR28_9FIRM</name>
<protein>
    <submittedName>
        <fullName evidence="2">Bacteriophage holin of superfamily 6 (Holin_LLH)</fullName>
    </submittedName>
</protein>